<comment type="caution">
    <text evidence="2">The sequence shown here is derived from an EMBL/GenBank/DDBJ whole genome shotgun (WGS) entry which is preliminary data.</text>
</comment>
<dbReference type="RefSeq" id="WP_202105254.1">
    <property type="nucleotide sequence ID" value="NZ_JAERTY010000020.1"/>
</dbReference>
<sequence>MEQQPENTVETSNVITLANESIMHNIFNIRGEKVILDFHLASLYKVENRVLKQAVKRKKNRFPADFMFELTKDEWNEVITICDNLPKGVKFSPTPPFAFTEQGLAMLSSVLNSELAIAINIQIMRIFTKMRQFLNDTTQIHLELADMRLAMEKLSKKQDSQGKNIDLVFEYIDRLENKLDKPPLPERDKIGYKVGKEG</sequence>
<reference evidence="2 3" key="1">
    <citation type="submission" date="2021-01" db="EMBL/GenBank/DDBJ databases">
        <title>C459-1 draft genome sequence.</title>
        <authorList>
            <person name="Zhang X.-F."/>
        </authorList>
    </citation>
    <scope>NUCLEOTIDE SEQUENCE [LARGE SCALE GENOMIC DNA]</scope>
    <source>
        <strain evidence="3">C459-1</strain>
    </source>
</reference>
<proteinExistence type="predicted"/>
<organism evidence="2 3">
    <name type="scientific">Sphingobacterium faecale</name>
    <dbReference type="NCBI Taxonomy" id="2803775"/>
    <lineage>
        <taxon>Bacteria</taxon>
        <taxon>Pseudomonadati</taxon>
        <taxon>Bacteroidota</taxon>
        <taxon>Sphingobacteriia</taxon>
        <taxon>Sphingobacteriales</taxon>
        <taxon>Sphingobacteriaceae</taxon>
        <taxon>Sphingobacterium</taxon>
    </lineage>
</organism>
<dbReference type="Proteomes" id="UP000625283">
    <property type="component" value="Unassembled WGS sequence"/>
</dbReference>
<protein>
    <submittedName>
        <fullName evidence="2">ORF6N domain-containing protein</fullName>
    </submittedName>
</protein>
<feature type="domain" description="KilA-N DNA-binding" evidence="1">
    <location>
        <begin position="25"/>
        <end position="110"/>
    </location>
</feature>
<evidence type="ECO:0000313" key="2">
    <source>
        <dbReference type="EMBL" id="MBL1411540.1"/>
    </source>
</evidence>
<dbReference type="InterPro" id="IPR018873">
    <property type="entry name" value="KilA-N_DNA-bd_domain"/>
</dbReference>
<evidence type="ECO:0000313" key="3">
    <source>
        <dbReference type="Proteomes" id="UP000625283"/>
    </source>
</evidence>
<name>A0ABS1RAH0_9SPHI</name>
<evidence type="ECO:0000259" key="1">
    <source>
        <dbReference type="Pfam" id="PF10543"/>
    </source>
</evidence>
<gene>
    <name evidence="2" type="ORF">JKG61_22475</name>
</gene>
<keyword evidence="3" id="KW-1185">Reference proteome</keyword>
<accession>A0ABS1RAH0</accession>
<dbReference type="EMBL" id="JAERTY010000020">
    <property type="protein sequence ID" value="MBL1411540.1"/>
    <property type="molecule type" value="Genomic_DNA"/>
</dbReference>
<dbReference type="Pfam" id="PF10543">
    <property type="entry name" value="ORF6N"/>
    <property type="match status" value="1"/>
</dbReference>